<evidence type="ECO:0000256" key="10">
    <source>
        <dbReference type="SAM" id="SignalP"/>
    </source>
</evidence>
<dbReference type="WBParaSite" id="TMUE_2000006553.1">
    <property type="protein sequence ID" value="TMUE_2000006553.1"/>
    <property type="gene ID" value="WBGene00287384"/>
</dbReference>
<evidence type="ECO:0000256" key="6">
    <source>
        <dbReference type="ARBA" id="ARBA00022989"/>
    </source>
</evidence>
<evidence type="ECO:0000313" key="12">
    <source>
        <dbReference type="WBParaSite" id="TMUE_2000006553.1"/>
    </source>
</evidence>
<sequence length="212" mass="24048">MLSWVVPRFARLLLHMFWRHLFLLCRYSSFRLGQRSPVIKLPAAHVGSSFVANGHSWQPIYRFKWIALASAVSRLKLVQTAFTTLLVPVAAVAFQNGAISLIDLSCVVSVALFALIMLYVMSYGLRRIIGVVSVDSVASVIRIGYLDFWGRRRNVIVPIDDVVPLSDANVAPNDFWAPVRRYSDTTFLLYLPLRQIEIVDMHKFCSVFGQMQ</sequence>
<feature type="chain" id="PRO_5024397181" description="Transmembrane protein 186" evidence="10">
    <location>
        <begin position="34"/>
        <end position="212"/>
    </location>
</feature>
<evidence type="ECO:0000256" key="1">
    <source>
        <dbReference type="ARBA" id="ARBA00004448"/>
    </source>
</evidence>
<dbReference type="InterPro" id="IPR026571">
    <property type="entry name" value="Tmem186"/>
</dbReference>
<dbReference type="PANTHER" id="PTHR13603">
    <property type="entry name" value="TRANSMEMBRANE PROTEIN 186"/>
    <property type="match status" value="1"/>
</dbReference>
<dbReference type="STRING" id="70415.A0A5S6QH61"/>
<keyword evidence="4 9" id="KW-0812">Transmembrane</keyword>
<dbReference type="PANTHER" id="PTHR13603:SF1">
    <property type="entry name" value="TRANSMEMBRANE PROTEIN 186"/>
    <property type="match status" value="1"/>
</dbReference>
<evidence type="ECO:0000256" key="4">
    <source>
        <dbReference type="ARBA" id="ARBA00022692"/>
    </source>
</evidence>
<comment type="subcellular location">
    <subcellularLocation>
        <location evidence="1">Mitochondrion inner membrane</location>
        <topology evidence="1">Multi-pass membrane protein</topology>
    </subcellularLocation>
</comment>
<feature type="transmembrane region" description="Helical" evidence="9">
    <location>
        <begin position="77"/>
        <end position="94"/>
    </location>
</feature>
<evidence type="ECO:0000256" key="5">
    <source>
        <dbReference type="ARBA" id="ARBA00022792"/>
    </source>
</evidence>
<feature type="signal peptide" evidence="10">
    <location>
        <begin position="1"/>
        <end position="33"/>
    </location>
</feature>
<feature type="transmembrane region" description="Helical" evidence="9">
    <location>
        <begin position="101"/>
        <end position="121"/>
    </location>
</feature>
<evidence type="ECO:0000256" key="3">
    <source>
        <dbReference type="ARBA" id="ARBA00014604"/>
    </source>
</evidence>
<keyword evidence="11" id="KW-1185">Reference proteome</keyword>
<evidence type="ECO:0000256" key="7">
    <source>
        <dbReference type="ARBA" id="ARBA00023128"/>
    </source>
</evidence>
<name>A0A5S6QH61_TRIMR</name>
<comment type="similarity">
    <text evidence="2">Belongs to the TMEM186 family.</text>
</comment>
<keyword evidence="8 9" id="KW-0472">Membrane</keyword>
<proteinExistence type="inferred from homology"/>
<dbReference type="GO" id="GO:0005743">
    <property type="term" value="C:mitochondrial inner membrane"/>
    <property type="evidence" value="ECO:0007669"/>
    <property type="project" value="UniProtKB-SubCell"/>
</dbReference>
<evidence type="ECO:0000256" key="8">
    <source>
        <dbReference type="ARBA" id="ARBA00023136"/>
    </source>
</evidence>
<keyword evidence="10" id="KW-0732">Signal</keyword>
<keyword evidence="7" id="KW-0496">Mitochondrion</keyword>
<evidence type="ECO:0000256" key="9">
    <source>
        <dbReference type="SAM" id="Phobius"/>
    </source>
</evidence>
<organism evidence="11 12">
    <name type="scientific">Trichuris muris</name>
    <name type="common">Mouse whipworm</name>
    <dbReference type="NCBI Taxonomy" id="70415"/>
    <lineage>
        <taxon>Eukaryota</taxon>
        <taxon>Metazoa</taxon>
        <taxon>Ecdysozoa</taxon>
        <taxon>Nematoda</taxon>
        <taxon>Enoplea</taxon>
        <taxon>Dorylaimia</taxon>
        <taxon>Trichinellida</taxon>
        <taxon>Trichuridae</taxon>
        <taxon>Trichuris</taxon>
    </lineage>
</organism>
<dbReference type="AlphaFoldDB" id="A0A5S6QH61"/>
<accession>A0A5S6QH61</accession>
<dbReference type="Proteomes" id="UP000046395">
    <property type="component" value="Unassembled WGS sequence"/>
</dbReference>
<evidence type="ECO:0000256" key="2">
    <source>
        <dbReference type="ARBA" id="ARBA00007020"/>
    </source>
</evidence>
<keyword evidence="6 9" id="KW-1133">Transmembrane helix</keyword>
<evidence type="ECO:0000313" key="11">
    <source>
        <dbReference type="Proteomes" id="UP000046395"/>
    </source>
</evidence>
<reference evidence="12" key="1">
    <citation type="submission" date="2019-12" db="UniProtKB">
        <authorList>
            <consortium name="WormBaseParasite"/>
        </authorList>
    </citation>
    <scope>IDENTIFICATION</scope>
</reference>
<protein>
    <recommendedName>
        <fullName evidence="3">Transmembrane protein 186</fullName>
    </recommendedName>
</protein>
<keyword evidence="5" id="KW-0999">Mitochondrion inner membrane</keyword>